<gene>
    <name evidence="2" type="ORF">FOZ63_008149</name>
</gene>
<feature type="non-terminal residue" evidence="2">
    <location>
        <position position="1"/>
    </location>
</feature>
<feature type="signal peptide" evidence="1">
    <location>
        <begin position="1"/>
        <end position="23"/>
    </location>
</feature>
<dbReference type="Proteomes" id="UP000553632">
    <property type="component" value="Unassembled WGS sequence"/>
</dbReference>
<evidence type="ECO:0000313" key="3">
    <source>
        <dbReference type="Proteomes" id="UP000553632"/>
    </source>
</evidence>
<reference evidence="2 3" key="1">
    <citation type="submission" date="2020-04" db="EMBL/GenBank/DDBJ databases">
        <title>Perkinsus olseni comparative genomics.</title>
        <authorList>
            <person name="Bogema D.R."/>
        </authorList>
    </citation>
    <scope>NUCLEOTIDE SEQUENCE [LARGE SCALE GENOMIC DNA]</scope>
    <source>
        <strain evidence="2 3">ATCC PRA-207</strain>
    </source>
</reference>
<feature type="chain" id="PRO_5029798425" evidence="1">
    <location>
        <begin position="24"/>
        <end position="167"/>
    </location>
</feature>
<accession>A0A7J6PIE0</accession>
<proteinExistence type="predicted"/>
<dbReference type="EMBL" id="JABANO010039112">
    <property type="protein sequence ID" value="KAF4695742.1"/>
    <property type="molecule type" value="Genomic_DNA"/>
</dbReference>
<organism evidence="2 3">
    <name type="scientific">Perkinsus olseni</name>
    <name type="common">Perkinsus atlanticus</name>
    <dbReference type="NCBI Taxonomy" id="32597"/>
    <lineage>
        <taxon>Eukaryota</taxon>
        <taxon>Sar</taxon>
        <taxon>Alveolata</taxon>
        <taxon>Perkinsozoa</taxon>
        <taxon>Perkinsea</taxon>
        <taxon>Perkinsida</taxon>
        <taxon>Perkinsidae</taxon>
        <taxon>Perkinsus</taxon>
    </lineage>
</organism>
<sequence>TWNDGMAPIFTWYTLQLLGLATSLLIDQGVFDCGEEWQKFCSRVKRFNIRKAKCSSLADYSYLKQLVTDMYGSEAEFAAVVRGLWLGKDEEKHHPSWLFSRAALRILCASYIPLVVSRIADLEKARGRLWGILNIFCGSAAKSQALLPRTIGDNVLSLDGTPVDIGK</sequence>
<keyword evidence="1" id="KW-0732">Signal</keyword>
<feature type="non-terminal residue" evidence="2">
    <location>
        <position position="167"/>
    </location>
</feature>
<evidence type="ECO:0000256" key="1">
    <source>
        <dbReference type="SAM" id="SignalP"/>
    </source>
</evidence>
<dbReference type="AlphaFoldDB" id="A0A7J6PIE0"/>
<keyword evidence="3" id="KW-1185">Reference proteome</keyword>
<comment type="caution">
    <text evidence="2">The sequence shown here is derived from an EMBL/GenBank/DDBJ whole genome shotgun (WGS) entry which is preliminary data.</text>
</comment>
<evidence type="ECO:0000313" key="2">
    <source>
        <dbReference type="EMBL" id="KAF4695742.1"/>
    </source>
</evidence>
<name>A0A7J6PIE0_PEROL</name>
<protein>
    <submittedName>
        <fullName evidence="2">Uncharacterized protein</fullName>
    </submittedName>
</protein>